<dbReference type="AlphaFoldDB" id="A0A8S1RND4"/>
<sequence length="85" mass="10097">MIISSSIYITNKLLSRVTLNRQGSNVIMKICYTLQRCEGVLWQNLNHQQLLSSLKFQQSSELKYIRKIYHEHRSLDQEIQENTEI</sequence>
<name>A0A8S1RND4_9CILI</name>
<evidence type="ECO:0000313" key="2">
    <source>
        <dbReference type="Proteomes" id="UP000692954"/>
    </source>
</evidence>
<organism evidence="1 2">
    <name type="scientific">Paramecium sonneborni</name>
    <dbReference type="NCBI Taxonomy" id="65129"/>
    <lineage>
        <taxon>Eukaryota</taxon>
        <taxon>Sar</taxon>
        <taxon>Alveolata</taxon>
        <taxon>Ciliophora</taxon>
        <taxon>Intramacronucleata</taxon>
        <taxon>Oligohymenophorea</taxon>
        <taxon>Peniculida</taxon>
        <taxon>Parameciidae</taxon>
        <taxon>Paramecium</taxon>
    </lineage>
</organism>
<dbReference type="Proteomes" id="UP000692954">
    <property type="component" value="Unassembled WGS sequence"/>
</dbReference>
<gene>
    <name evidence="1" type="ORF">PSON_ATCC_30995.1.T1970042</name>
</gene>
<protein>
    <submittedName>
        <fullName evidence="1">Uncharacterized protein</fullName>
    </submittedName>
</protein>
<accession>A0A8S1RND4</accession>
<dbReference type="EMBL" id="CAJJDN010000197">
    <property type="protein sequence ID" value="CAD8128822.1"/>
    <property type="molecule type" value="Genomic_DNA"/>
</dbReference>
<evidence type="ECO:0000313" key="1">
    <source>
        <dbReference type="EMBL" id="CAD8128822.1"/>
    </source>
</evidence>
<reference evidence="1" key="1">
    <citation type="submission" date="2021-01" db="EMBL/GenBank/DDBJ databases">
        <authorList>
            <consortium name="Genoscope - CEA"/>
            <person name="William W."/>
        </authorList>
    </citation>
    <scope>NUCLEOTIDE SEQUENCE</scope>
</reference>
<proteinExistence type="predicted"/>
<keyword evidence="2" id="KW-1185">Reference proteome</keyword>
<comment type="caution">
    <text evidence="1">The sequence shown here is derived from an EMBL/GenBank/DDBJ whole genome shotgun (WGS) entry which is preliminary data.</text>
</comment>